<dbReference type="Gene3D" id="3.40.50.620">
    <property type="entry name" value="HUPs"/>
    <property type="match status" value="1"/>
</dbReference>
<name>A0A2H1EGB9_9ARCH</name>
<evidence type="ECO:0000313" key="4">
    <source>
        <dbReference type="Proteomes" id="UP000232412"/>
    </source>
</evidence>
<reference evidence="4" key="1">
    <citation type="submission" date="2016-12" db="EMBL/GenBank/DDBJ databases">
        <authorList>
            <person name="Herbold C."/>
        </authorList>
    </citation>
    <scope>NUCLEOTIDE SEQUENCE [LARGE SCALE GENOMIC DNA]</scope>
</reference>
<proteinExistence type="inferred from homology"/>
<evidence type="ECO:0000313" key="3">
    <source>
        <dbReference type="EMBL" id="SHO45205.1"/>
    </source>
</evidence>
<accession>A0A2H1EGB9</accession>
<sequence>MSKYQIKKILVPMDGSKNSHKGLDNAIYLARQCGGTITGLFVMPNKITVFEPITFDRKYLVQFTNELMSTAKKRCAQNGIVFHGKTTTGDSATEIVNFSKRSKFDIIVMGARGLGSVKGAFLGSVSHTVVNRSNIPVLIVR</sequence>
<keyword evidence="4" id="KW-1185">Reference proteome</keyword>
<dbReference type="PANTHER" id="PTHR46268">
    <property type="entry name" value="STRESS RESPONSE PROTEIN NHAX"/>
    <property type="match status" value="1"/>
</dbReference>
<dbReference type="Pfam" id="PF00582">
    <property type="entry name" value="Usp"/>
    <property type="match status" value="1"/>
</dbReference>
<evidence type="ECO:0000256" key="1">
    <source>
        <dbReference type="ARBA" id="ARBA00008791"/>
    </source>
</evidence>
<dbReference type="SUPFAM" id="SSF52402">
    <property type="entry name" value="Adenine nucleotide alpha hydrolases-like"/>
    <property type="match status" value="1"/>
</dbReference>
<organism evidence="3 4">
    <name type="scientific">Nitrosotalea sinensis</name>
    <dbReference type="NCBI Taxonomy" id="1499975"/>
    <lineage>
        <taxon>Archaea</taxon>
        <taxon>Nitrososphaerota</taxon>
        <taxon>Nitrososphaeria</taxon>
        <taxon>Nitrosotaleales</taxon>
        <taxon>Nitrosotaleaceae</taxon>
        <taxon>Nitrosotalea</taxon>
    </lineage>
</organism>
<dbReference type="OrthoDB" id="105697at2157"/>
<dbReference type="PANTHER" id="PTHR46268:SF25">
    <property type="entry name" value="USPA DOMAIN PROTEIN"/>
    <property type="match status" value="1"/>
</dbReference>
<dbReference type="Proteomes" id="UP000232412">
    <property type="component" value="Unassembled WGS sequence"/>
</dbReference>
<dbReference type="PRINTS" id="PR01438">
    <property type="entry name" value="UNVRSLSTRESS"/>
</dbReference>
<dbReference type="EMBL" id="FRFC01000003">
    <property type="protein sequence ID" value="SHO45205.1"/>
    <property type="molecule type" value="Genomic_DNA"/>
</dbReference>
<protein>
    <submittedName>
        <fullName evidence="3">Universal stress protein</fullName>
    </submittedName>
</protein>
<evidence type="ECO:0000259" key="2">
    <source>
        <dbReference type="Pfam" id="PF00582"/>
    </source>
</evidence>
<feature type="domain" description="UspA" evidence="2">
    <location>
        <begin position="6"/>
        <end position="141"/>
    </location>
</feature>
<dbReference type="InterPro" id="IPR006016">
    <property type="entry name" value="UspA"/>
</dbReference>
<dbReference type="InterPro" id="IPR014729">
    <property type="entry name" value="Rossmann-like_a/b/a_fold"/>
</dbReference>
<dbReference type="RefSeq" id="WP_101010063.1">
    <property type="nucleotide sequence ID" value="NZ_FRFC01000003.1"/>
</dbReference>
<gene>
    <name evidence="3" type="ORF">NSIN_20583</name>
</gene>
<comment type="similarity">
    <text evidence="1">Belongs to the universal stress protein A family.</text>
</comment>
<dbReference type="AlphaFoldDB" id="A0A2H1EGB9"/>
<dbReference type="CDD" id="cd00293">
    <property type="entry name" value="USP-like"/>
    <property type="match status" value="1"/>
</dbReference>
<dbReference type="InterPro" id="IPR006015">
    <property type="entry name" value="Universal_stress_UspA"/>
</dbReference>